<dbReference type="RefSeq" id="XP_046010319.1">
    <property type="nucleotide sequence ID" value="XM_046159019.1"/>
</dbReference>
<feature type="region of interest" description="Disordered" evidence="1">
    <location>
        <begin position="147"/>
        <end position="176"/>
    </location>
</feature>
<accession>A0A9P9BRQ5</accession>
<dbReference type="Proteomes" id="UP000756346">
    <property type="component" value="Unassembled WGS sequence"/>
</dbReference>
<sequence length="635" mass="70476">MCRITRLRCQVCQPPWTNAELNGKASSTTERTYRFRPCAQIKRLAASASSLSSSLAATSATSDAGARYGDNRYHGSSSSSDTSKNILPHGTRLHCPNLVWPLPPDSRRAAVEDFICDACLHSGVTHYHWTVREKQLEALRVNTFGQRAPRGDASSSSPAAPAQQQTQQVPLPPNAEGFVLPAASQVQGSFPPEWDTLVSNEMRSRVFAEHIEQLHANSMSSNTFMADALPEADWTPRLSEGPHCHLTLWIPCCKLCREPVLRGGQGERGFEDLEFESNSVLWKWLGRLPERSGMATTISTGFLHKPCAACIEREVALRGRVGWFLRGSDNVHAWAVWHWLLVRGSGQVDFWSHEVANIGLPPGRPWESKFYMTVMAEAWWHRTGLAWEDVGELQPPTTQKDLLTSYHKATALVSLTQWKDLVKFLAPADKFPPAPSLDELETMLGDHMVIDDIPPQEITPVEPPKQPVTRRNVTSALTELQITTTHAKELPRRDRTTLRHCGKVAKRFVTFAGIFIDPATGRAVRMQDYRSGEKHRQDDAATEGSLPKRSRLSGGGQRDDSGDHDDRDDDRLLPPPAFTHVADGYPTPEEPRAVGAGQDEEGSQLVKCRCGYSHMPNGAADAKASWSVELGLRRD</sequence>
<evidence type="ECO:0000313" key="2">
    <source>
        <dbReference type="EMBL" id="KAH7027520.1"/>
    </source>
</evidence>
<feature type="region of interest" description="Disordered" evidence="1">
    <location>
        <begin position="66"/>
        <end position="85"/>
    </location>
</feature>
<keyword evidence="3" id="KW-1185">Reference proteome</keyword>
<dbReference type="OrthoDB" id="4757822at2759"/>
<dbReference type="EMBL" id="JAGTJQ010000007">
    <property type="protein sequence ID" value="KAH7027520.1"/>
    <property type="molecule type" value="Genomic_DNA"/>
</dbReference>
<evidence type="ECO:0000313" key="3">
    <source>
        <dbReference type="Proteomes" id="UP000756346"/>
    </source>
</evidence>
<name>A0A9P9BRQ5_9PEZI</name>
<gene>
    <name evidence="2" type="ORF">B0I36DRAFT_364709</name>
</gene>
<dbReference type="AlphaFoldDB" id="A0A9P9BRQ5"/>
<comment type="caution">
    <text evidence="2">The sequence shown here is derived from an EMBL/GenBank/DDBJ whole genome shotgun (WGS) entry which is preliminary data.</text>
</comment>
<feature type="region of interest" description="Disordered" evidence="1">
    <location>
        <begin position="527"/>
        <end position="635"/>
    </location>
</feature>
<dbReference type="GeneID" id="70188565"/>
<feature type="compositionally biased region" description="Polar residues" evidence="1">
    <location>
        <begin position="74"/>
        <end position="85"/>
    </location>
</feature>
<feature type="compositionally biased region" description="Low complexity" evidence="1">
    <location>
        <begin position="153"/>
        <end position="169"/>
    </location>
</feature>
<feature type="compositionally biased region" description="Basic and acidic residues" evidence="1">
    <location>
        <begin position="557"/>
        <end position="572"/>
    </location>
</feature>
<organism evidence="2 3">
    <name type="scientific">Microdochium trichocladiopsis</name>
    <dbReference type="NCBI Taxonomy" id="1682393"/>
    <lineage>
        <taxon>Eukaryota</taxon>
        <taxon>Fungi</taxon>
        <taxon>Dikarya</taxon>
        <taxon>Ascomycota</taxon>
        <taxon>Pezizomycotina</taxon>
        <taxon>Sordariomycetes</taxon>
        <taxon>Xylariomycetidae</taxon>
        <taxon>Xylariales</taxon>
        <taxon>Microdochiaceae</taxon>
        <taxon>Microdochium</taxon>
    </lineage>
</organism>
<feature type="compositionally biased region" description="Basic and acidic residues" evidence="1">
    <location>
        <begin position="527"/>
        <end position="539"/>
    </location>
</feature>
<evidence type="ECO:0000256" key="1">
    <source>
        <dbReference type="SAM" id="MobiDB-lite"/>
    </source>
</evidence>
<proteinExistence type="predicted"/>
<protein>
    <submittedName>
        <fullName evidence="2">Uncharacterized protein</fullName>
    </submittedName>
</protein>
<reference evidence="2" key="1">
    <citation type="journal article" date="2021" name="Nat. Commun.">
        <title>Genetic determinants of endophytism in the Arabidopsis root mycobiome.</title>
        <authorList>
            <person name="Mesny F."/>
            <person name="Miyauchi S."/>
            <person name="Thiergart T."/>
            <person name="Pickel B."/>
            <person name="Atanasova L."/>
            <person name="Karlsson M."/>
            <person name="Huettel B."/>
            <person name="Barry K.W."/>
            <person name="Haridas S."/>
            <person name="Chen C."/>
            <person name="Bauer D."/>
            <person name="Andreopoulos W."/>
            <person name="Pangilinan J."/>
            <person name="LaButti K."/>
            <person name="Riley R."/>
            <person name="Lipzen A."/>
            <person name="Clum A."/>
            <person name="Drula E."/>
            <person name="Henrissat B."/>
            <person name="Kohler A."/>
            <person name="Grigoriev I.V."/>
            <person name="Martin F.M."/>
            <person name="Hacquard S."/>
        </authorList>
    </citation>
    <scope>NUCLEOTIDE SEQUENCE</scope>
    <source>
        <strain evidence="2">MPI-CAGE-CH-0230</strain>
    </source>
</reference>